<reference evidence="1" key="1">
    <citation type="submission" date="2021-01" db="EMBL/GenBank/DDBJ databases">
        <authorList>
            <consortium name="Genoscope - CEA"/>
            <person name="William W."/>
        </authorList>
    </citation>
    <scope>NUCLEOTIDE SEQUENCE</scope>
</reference>
<comment type="caution">
    <text evidence="1">The sequence shown here is derived from an EMBL/GenBank/DDBJ whole genome shotgun (WGS) entry which is preliminary data.</text>
</comment>
<proteinExistence type="predicted"/>
<gene>
    <name evidence="1" type="ORF">PSON_ATCC_30995.1.T1940016</name>
</gene>
<keyword evidence="2" id="KW-1185">Reference proteome</keyword>
<dbReference type="Proteomes" id="UP000692954">
    <property type="component" value="Unassembled WGS sequence"/>
</dbReference>
<sequence length="83" mass="10201">MDIQLIKGIIFINQFIIIYSIQASRLKVQFITKNQFFWIQEIDKLYVSELKERFFQKNLKTIIQLITNNQKPDEYRFPLFFSY</sequence>
<dbReference type="AlphaFoldDB" id="A0A8S1RPZ6"/>
<evidence type="ECO:0000313" key="2">
    <source>
        <dbReference type="Proteomes" id="UP000692954"/>
    </source>
</evidence>
<evidence type="ECO:0000313" key="1">
    <source>
        <dbReference type="EMBL" id="CAD8128704.1"/>
    </source>
</evidence>
<dbReference type="EMBL" id="CAJJDN010000194">
    <property type="protein sequence ID" value="CAD8128704.1"/>
    <property type="molecule type" value="Genomic_DNA"/>
</dbReference>
<name>A0A8S1RPZ6_9CILI</name>
<protein>
    <submittedName>
        <fullName evidence="1">Uncharacterized protein</fullName>
    </submittedName>
</protein>
<organism evidence="1 2">
    <name type="scientific">Paramecium sonneborni</name>
    <dbReference type="NCBI Taxonomy" id="65129"/>
    <lineage>
        <taxon>Eukaryota</taxon>
        <taxon>Sar</taxon>
        <taxon>Alveolata</taxon>
        <taxon>Ciliophora</taxon>
        <taxon>Intramacronucleata</taxon>
        <taxon>Oligohymenophorea</taxon>
        <taxon>Peniculida</taxon>
        <taxon>Parameciidae</taxon>
        <taxon>Paramecium</taxon>
    </lineage>
</organism>
<accession>A0A8S1RPZ6</accession>